<feature type="region of interest" description="Disordered" evidence="6">
    <location>
        <begin position="224"/>
        <end position="257"/>
    </location>
</feature>
<keyword evidence="9" id="KW-1185">Reference proteome</keyword>
<comment type="caution">
    <text evidence="8">The sequence shown here is derived from an EMBL/GenBank/DDBJ whole genome shotgun (WGS) entry which is preliminary data.</text>
</comment>
<evidence type="ECO:0000256" key="1">
    <source>
        <dbReference type="ARBA" id="ARBA00022527"/>
    </source>
</evidence>
<dbReference type="InterPro" id="IPR011009">
    <property type="entry name" value="Kinase-like_dom_sf"/>
</dbReference>
<keyword evidence="1" id="KW-0723">Serine/threonine-protein kinase</keyword>
<dbReference type="InterPro" id="IPR000719">
    <property type="entry name" value="Prot_kinase_dom"/>
</dbReference>
<gene>
    <name evidence="8" type="ORF">M0813_23995</name>
</gene>
<dbReference type="SMART" id="SM00220">
    <property type="entry name" value="S_TKc"/>
    <property type="match status" value="1"/>
</dbReference>
<evidence type="ECO:0000256" key="6">
    <source>
        <dbReference type="SAM" id="MobiDB-lite"/>
    </source>
</evidence>
<keyword evidence="3" id="KW-0547">Nucleotide-binding</keyword>
<feature type="region of interest" description="Disordered" evidence="6">
    <location>
        <begin position="318"/>
        <end position="376"/>
    </location>
</feature>
<feature type="compositionally biased region" description="Basic and acidic residues" evidence="6">
    <location>
        <begin position="355"/>
        <end position="365"/>
    </location>
</feature>
<dbReference type="InterPro" id="IPR050205">
    <property type="entry name" value="CDPK_Ser/Thr_kinases"/>
</dbReference>
<dbReference type="Pfam" id="PF00069">
    <property type="entry name" value="Pkinase"/>
    <property type="match status" value="1"/>
</dbReference>
<dbReference type="PANTHER" id="PTHR24349">
    <property type="entry name" value="SERINE/THREONINE-PROTEIN KINASE"/>
    <property type="match status" value="1"/>
</dbReference>
<evidence type="ECO:0000259" key="7">
    <source>
        <dbReference type="PROSITE" id="PS50011"/>
    </source>
</evidence>
<dbReference type="InterPro" id="IPR008271">
    <property type="entry name" value="Ser/Thr_kinase_AS"/>
</dbReference>
<protein>
    <submittedName>
        <fullName evidence="8">Serine/threonine-protein kinase fhke-related</fullName>
    </submittedName>
</protein>
<name>A0ABQ8Y7W6_9EUKA</name>
<keyword evidence="2" id="KW-0808">Transferase</keyword>
<dbReference type="Gene3D" id="1.10.510.10">
    <property type="entry name" value="Transferase(Phosphotransferase) domain 1"/>
    <property type="match status" value="1"/>
</dbReference>
<keyword evidence="4 8" id="KW-0418">Kinase</keyword>
<feature type="compositionally biased region" description="Basic and acidic residues" evidence="6">
    <location>
        <begin position="320"/>
        <end position="348"/>
    </location>
</feature>
<dbReference type="EMBL" id="JAOAOG010000198">
    <property type="protein sequence ID" value="KAJ6240896.1"/>
    <property type="molecule type" value="Genomic_DNA"/>
</dbReference>
<evidence type="ECO:0000313" key="9">
    <source>
        <dbReference type="Proteomes" id="UP001150062"/>
    </source>
</evidence>
<evidence type="ECO:0000256" key="3">
    <source>
        <dbReference type="ARBA" id="ARBA00022741"/>
    </source>
</evidence>
<dbReference type="Proteomes" id="UP001150062">
    <property type="component" value="Unassembled WGS sequence"/>
</dbReference>
<evidence type="ECO:0000313" key="8">
    <source>
        <dbReference type="EMBL" id="KAJ6240896.1"/>
    </source>
</evidence>
<sequence>MKSVTGGELGDKIMSKGHYNEDETRIIFKQLLDVLQYLHSVGIVHRDLKPENILLSTKESDTNIKVADFGVSRIIGQDQCMQTIAGTYYYLAPEVLCQTGKGGYGKECDYWSLGVVLYVMLSGGMPFTDRPNHTKSLVQQISTGDFSFPKQQWSKVSLAAKNLIKRLLTVDVKKRINIDDALKHPWMLNEKHLVTDLLQTDYEISINSKNSLINKNIRIDKTEKDGLKNEKENNEKKKEGNRNGLENNQDTVCDKAENEKKYKNEKVIPNTKKIDILQFTKCGTKELYPSKTKNNNSVQKKEINILSVKEDQKKIVVKMEGGDKEEAKGNERKNENGKENNERKRKIEEDDQDEKDEKIKTEKQELKKKRSLPKTN</sequence>
<keyword evidence="5" id="KW-0067">ATP-binding</keyword>
<proteinExistence type="predicted"/>
<feature type="compositionally biased region" description="Basic residues" evidence="6">
    <location>
        <begin position="366"/>
        <end position="376"/>
    </location>
</feature>
<dbReference type="PROSITE" id="PS50011">
    <property type="entry name" value="PROTEIN_KINASE_DOM"/>
    <property type="match status" value="1"/>
</dbReference>
<organism evidence="8 9">
    <name type="scientific">Anaeramoeba flamelloides</name>
    <dbReference type="NCBI Taxonomy" id="1746091"/>
    <lineage>
        <taxon>Eukaryota</taxon>
        <taxon>Metamonada</taxon>
        <taxon>Anaeramoebidae</taxon>
        <taxon>Anaeramoeba</taxon>
    </lineage>
</organism>
<accession>A0ABQ8Y7W6</accession>
<dbReference type="PROSITE" id="PS00108">
    <property type="entry name" value="PROTEIN_KINASE_ST"/>
    <property type="match status" value="1"/>
</dbReference>
<evidence type="ECO:0000256" key="4">
    <source>
        <dbReference type="ARBA" id="ARBA00022777"/>
    </source>
</evidence>
<dbReference type="SUPFAM" id="SSF56112">
    <property type="entry name" value="Protein kinase-like (PK-like)"/>
    <property type="match status" value="1"/>
</dbReference>
<evidence type="ECO:0000256" key="5">
    <source>
        <dbReference type="ARBA" id="ARBA00022840"/>
    </source>
</evidence>
<evidence type="ECO:0000256" key="2">
    <source>
        <dbReference type="ARBA" id="ARBA00022679"/>
    </source>
</evidence>
<feature type="domain" description="Protein kinase" evidence="7">
    <location>
        <begin position="1"/>
        <end position="187"/>
    </location>
</feature>
<reference evidence="8" key="1">
    <citation type="submission" date="2022-08" db="EMBL/GenBank/DDBJ databases">
        <title>Novel sulfate-reducing endosymbionts in the free-living metamonad Anaeramoeba.</title>
        <authorList>
            <person name="Jerlstrom-Hultqvist J."/>
            <person name="Cepicka I."/>
            <person name="Gallot-Lavallee L."/>
            <person name="Salas-Leiva D."/>
            <person name="Curtis B.A."/>
            <person name="Zahonova K."/>
            <person name="Pipaliya S."/>
            <person name="Dacks J."/>
            <person name="Roger A.J."/>
        </authorList>
    </citation>
    <scope>NUCLEOTIDE SEQUENCE</scope>
    <source>
        <strain evidence="8">Schooner1</strain>
    </source>
</reference>
<feature type="compositionally biased region" description="Basic and acidic residues" evidence="6">
    <location>
        <begin position="224"/>
        <end position="241"/>
    </location>
</feature>
<dbReference type="GO" id="GO:0016301">
    <property type="term" value="F:kinase activity"/>
    <property type="evidence" value="ECO:0007669"/>
    <property type="project" value="UniProtKB-KW"/>
</dbReference>